<name>A0A4R6SAW3_LABRH</name>
<keyword evidence="3" id="KW-1185">Reference proteome</keyword>
<dbReference type="OrthoDB" id="9810372at2"/>
<gene>
    <name evidence="2" type="ORF">EV186_104575</name>
</gene>
<dbReference type="SUPFAM" id="SSF53067">
    <property type="entry name" value="Actin-like ATPase domain"/>
    <property type="match status" value="1"/>
</dbReference>
<comment type="caution">
    <text evidence="2">The sequence shown here is derived from an EMBL/GenBank/DDBJ whole genome shotgun (WGS) entry which is preliminary data.</text>
</comment>
<dbReference type="GO" id="GO:0016301">
    <property type="term" value="F:kinase activity"/>
    <property type="evidence" value="ECO:0007669"/>
    <property type="project" value="UniProtKB-KW"/>
</dbReference>
<protein>
    <submittedName>
        <fullName evidence="2">Glucokinase</fullName>
    </submittedName>
</protein>
<reference evidence="2 3" key="1">
    <citation type="submission" date="2019-03" db="EMBL/GenBank/DDBJ databases">
        <title>Genomic Encyclopedia of Type Strains, Phase IV (KMG-IV): sequencing the most valuable type-strain genomes for metagenomic binning, comparative biology and taxonomic classification.</title>
        <authorList>
            <person name="Goeker M."/>
        </authorList>
    </citation>
    <scope>NUCLEOTIDE SEQUENCE [LARGE SCALE GENOMIC DNA]</scope>
    <source>
        <strain evidence="2 3">DSM 45361</strain>
    </source>
</reference>
<dbReference type="InterPro" id="IPR043129">
    <property type="entry name" value="ATPase_NBD"/>
</dbReference>
<dbReference type="RefSeq" id="WP_133851918.1">
    <property type="nucleotide sequence ID" value="NZ_SNXZ01000004.1"/>
</dbReference>
<sequence>MPERLVVAVDVGGTDTKAALVDAEGTVRAERRLATPPPGPDRVAEIVEVVAELADALARQAGTRPDALGLVVPGIVDPARGMAVYSANLGWRDAPLRDLVAERTGLTVAFDHDVRAGGLAEARLGAARGTTNSMFLPLGTGIAAAFVLAGRVHAADGYAGEIGHANVGHDEPCSCGLVGCFEAISSAAAVARRYAKRTGRPVRGAAEVAALLPDDPDARAVWADAVHGIAFALAWTASMFAPEVVVIGGGLSLAGAGLLDPVAEELAGMLSFQRAPRLVTAKLGDQAGCLGAGLLALDLPAAPEES</sequence>
<comment type="similarity">
    <text evidence="1">Belongs to the ROK (NagC/XylR) family.</text>
</comment>
<dbReference type="EMBL" id="SNXZ01000004">
    <property type="protein sequence ID" value="TDP96587.1"/>
    <property type="molecule type" value="Genomic_DNA"/>
</dbReference>
<organism evidence="2 3">
    <name type="scientific">Labedaea rhizosphaerae</name>
    <dbReference type="NCBI Taxonomy" id="598644"/>
    <lineage>
        <taxon>Bacteria</taxon>
        <taxon>Bacillati</taxon>
        <taxon>Actinomycetota</taxon>
        <taxon>Actinomycetes</taxon>
        <taxon>Pseudonocardiales</taxon>
        <taxon>Pseudonocardiaceae</taxon>
        <taxon>Labedaea</taxon>
    </lineage>
</organism>
<dbReference type="PANTHER" id="PTHR18964:SF149">
    <property type="entry name" value="BIFUNCTIONAL UDP-N-ACETYLGLUCOSAMINE 2-EPIMERASE_N-ACETYLMANNOSAMINE KINASE"/>
    <property type="match status" value="1"/>
</dbReference>
<proteinExistence type="inferred from homology"/>
<keyword evidence="2" id="KW-0808">Transferase</keyword>
<evidence type="ECO:0000256" key="1">
    <source>
        <dbReference type="ARBA" id="ARBA00006479"/>
    </source>
</evidence>
<dbReference type="AlphaFoldDB" id="A0A4R6SAW3"/>
<evidence type="ECO:0000313" key="2">
    <source>
        <dbReference type="EMBL" id="TDP96587.1"/>
    </source>
</evidence>
<evidence type="ECO:0000313" key="3">
    <source>
        <dbReference type="Proteomes" id="UP000295444"/>
    </source>
</evidence>
<keyword evidence="2" id="KW-0418">Kinase</keyword>
<accession>A0A4R6SAW3</accession>
<dbReference type="InterPro" id="IPR000600">
    <property type="entry name" value="ROK"/>
</dbReference>
<dbReference type="Proteomes" id="UP000295444">
    <property type="component" value="Unassembled WGS sequence"/>
</dbReference>
<dbReference type="Pfam" id="PF00480">
    <property type="entry name" value="ROK"/>
    <property type="match status" value="1"/>
</dbReference>
<dbReference type="Gene3D" id="3.30.420.40">
    <property type="match status" value="2"/>
</dbReference>
<dbReference type="PANTHER" id="PTHR18964">
    <property type="entry name" value="ROK (REPRESSOR, ORF, KINASE) FAMILY"/>
    <property type="match status" value="1"/>
</dbReference>